<sequence length="509" mass="57781">MNSARDEDLDEDCDDFDVIIVGGGLTGLSAAYHLSKKRANLSLMILETKYRENPVLISRFPILQIFISDSVGGRLKSGEPFDLLLHSFQNNLTQLLQELEIELEPGQCSDGRTVFCDEDGPIDSMTPLIAAQVYYCMKSLNESSSDRRLNSSEDNEEFAILAQLSGSDLIDRMVLSSRAKFICQSLISLSCGLTNLNEVSALWLLEVLHGAGGCFQRVKFFLNNNSRYFIKGGNSVLLQRLTDKIIEENVIMNCSETVSKITFNDFRNFVTTNYKTYKCRYVILAISPADSGIIIPQVPEIYTKCQNSYISNRLIYFECNSIFQNSLGTIVPLILQPWGHLRLIQETCTPPGSEIKILSGYFSVENSSDEHRRSLELFRTLRQCSSRLENMEYDERERKGLMCVLSPSPIRYHLNLMRNPHRRIFFAASEYSREWPGTADGAVEAGEHSACLVLSDVRPQTLTRDQITKYIPVKTRKLESKFEVWMAGSILLIANSMIFWSFCRSAYNF</sequence>
<feature type="domain" description="Amine oxidase" evidence="11">
    <location>
        <begin position="69"/>
        <end position="289"/>
    </location>
</feature>
<gene>
    <name evidence="13" type="primary">shps</name>
</gene>
<dbReference type="GO" id="GO:0005741">
    <property type="term" value="C:mitochondrial outer membrane"/>
    <property type="evidence" value="ECO:0007669"/>
    <property type="project" value="UniProtKB-SubCell"/>
</dbReference>
<dbReference type="EC" id="1.4.3.-" evidence="10"/>
<dbReference type="RefSeq" id="XP_011308275.1">
    <property type="nucleotide sequence ID" value="XM_011309973.1"/>
</dbReference>
<dbReference type="KEGG" id="fas:105269596"/>
<protein>
    <recommendedName>
        <fullName evidence="10">Amine oxidase</fullName>
        <ecNumber evidence="10">1.4.3.-</ecNumber>
    </recommendedName>
</protein>
<keyword evidence="10" id="KW-0274">FAD</keyword>
<evidence type="ECO:0000256" key="6">
    <source>
        <dbReference type="ARBA" id="ARBA00048448"/>
    </source>
</evidence>
<evidence type="ECO:0000313" key="13">
    <source>
        <dbReference type="RefSeq" id="XP_011308275.1"/>
    </source>
</evidence>
<reference evidence="13" key="1">
    <citation type="submission" date="2025-08" db="UniProtKB">
        <authorList>
            <consortium name="RefSeq"/>
        </authorList>
    </citation>
    <scope>IDENTIFICATION</scope>
    <source>
        <strain evidence="13">USDA-PBARC FA_bdor</strain>
        <tissue evidence="13">Whole organism</tissue>
    </source>
</reference>
<organism evidence="12 13">
    <name type="scientific">Fopius arisanus</name>
    <dbReference type="NCBI Taxonomy" id="64838"/>
    <lineage>
        <taxon>Eukaryota</taxon>
        <taxon>Metazoa</taxon>
        <taxon>Ecdysozoa</taxon>
        <taxon>Arthropoda</taxon>
        <taxon>Hexapoda</taxon>
        <taxon>Insecta</taxon>
        <taxon>Pterygota</taxon>
        <taxon>Neoptera</taxon>
        <taxon>Endopterygota</taxon>
        <taxon>Hymenoptera</taxon>
        <taxon>Apocrita</taxon>
        <taxon>Ichneumonoidea</taxon>
        <taxon>Braconidae</taxon>
        <taxon>Opiinae</taxon>
        <taxon>Fopius</taxon>
    </lineage>
</organism>
<evidence type="ECO:0000256" key="10">
    <source>
        <dbReference type="RuleBase" id="RU362067"/>
    </source>
</evidence>
<keyword evidence="10" id="KW-0812">Transmembrane</keyword>
<evidence type="ECO:0000313" key="12">
    <source>
        <dbReference type="Proteomes" id="UP000694866"/>
    </source>
</evidence>
<evidence type="ECO:0000256" key="1">
    <source>
        <dbReference type="ARBA" id="ARBA00001974"/>
    </source>
</evidence>
<keyword evidence="10" id="KW-0285">Flavoprotein</keyword>
<evidence type="ECO:0000256" key="7">
    <source>
        <dbReference type="ARBA" id="ARBA00049354"/>
    </source>
</evidence>
<comment type="subcellular location">
    <subcellularLocation>
        <location evidence="2">Mitochondrion outer membrane</location>
        <topology evidence="2">Single-pass type IV membrane protein</topology>
        <orientation evidence="2">Cytoplasmic side</orientation>
    </subcellularLocation>
</comment>
<dbReference type="PANTHER" id="PTHR43563:SF1">
    <property type="entry name" value="AMINE OXIDASE [FLAVIN-CONTAINING] B"/>
    <property type="match status" value="1"/>
</dbReference>
<comment type="function">
    <text evidence="5">Catalyzes the oxidative deamination of primary and some secondary amines such as neurotransmitters, and exogenous amines including the tertiary amine, neurotoxin 1-methyl-4-phenyl-1,2,3,6-tetrahydropyridine (MPTP), with concomitant reduction of oxygen to hydrogen peroxide and participates in the metabolism of neuroactive and vasoactive amines in the central nervous system and peripheral tissues. Preferentially degrades benzylamine and phenylethylamine.</text>
</comment>
<feature type="binding site" evidence="9">
    <location>
        <position position="258"/>
    </location>
    <ligand>
        <name>FAD</name>
        <dbReference type="ChEBI" id="CHEBI:57692"/>
    </ligand>
</feature>
<evidence type="ECO:0000259" key="11">
    <source>
        <dbReference type="Pfam" id="PF01593"/>
    </source>
</evidence>
<feature type="domain" description="Amine oxidase" evidence="11">
    <location>
        <begin position="414"/>
        <end position="454"/>
    </location>
</feature>
<dbReference type="AlphaFoldDB" id="A0A9R1TFA1"/>
<keyword evidence="12" id="KW-1185">Reference proteome</keyword>
<evidence type="ECO:0000256" key="3">
    <source>
        <dbReference type="ARBA" id="ARBA00005995"/>
    </source>
</evidence>
<dbReference type="InterPro" id="IPR002937">
    <property type="entry name" value="Amino_oxidase"/>
</dbReference>
<dbReference type="InterPro" id="IPR036188">
    <property type="entry name" value="FAD/NAD-bd_sf"/>
</dbReference>
<dbReference type="PANTHER" id="PTHR43563">
    <property type="entry name" value="AMINE OXIDASE"/>
    <property type="match status" value="1"/>
</dbReference>
<comment type="catalytic activity">
    <reaction evidence="7">
        <text>benzylamine + O2 + H2O = benzaldehyde + H2O2 + NH4(+)</text>
        <dbReference type="Rhea" id="RHEA:59424"/>
        <dbReference type="ChEBI" id="CHEBI:15377"/>
        <dbReference type="ChEBI" id="CHEBI:15379"/>
        <dbReference type="ChEBI" id="CHEBI:16240"/>
        <dbReference type="ChEBI" id="CHEBI:17169"/>
        <dbReference type="ChEBI" id="CHEBI:28938"/>
        <dbReference type="ChEBI" id="CHEBI:225238"/>
    </reaction>
    <physiologicalReaction direction="left-to-right" evidence="7">
        <dbReference type="Rhea" id="RHEA:59425"/>
    </physiologicalReaction>
</comment>
<dbReference type="OrthoDB" id="7777654at2759"/>
<keyword evidence="4 10" id="KW-0560">Oxidoreductase</keyword>
<accession>A0A9R1TFA1</accession>
<dbReference type="Proteomes" id="UP000694866">
    <property type="component" value="Unplaced"/>
</dbReference>
<dbReference type="GeneID" id="105269596"/>
<dbReference type="Gene3D" id="3.50.50.60">
    <property type="entry name" value="FAD/NAD(P)-binding domain"/>
    <property type="match status" value="1"/>
</dbReference>
<dbReference type="GO" id="GO:0008131">
    <property type="term" value="F:primary methylamine oxidase activity"/>
    <property type="evidence" value="ECO:0007669"/>
    <property type="project" value="UniProtKB-ARBA"/>
</dbReference>
<dbReference type="PRINTS" id="PR00757">
    <property type="entry name" value="AMINEOXDASEF"/>
</dbReference>
<comment type="catalytic activity">
    <reaction evidence="8">
        <text>N-acetylputrescine + O2 + H2O = 4-acetamidobutanal + H2O2 + NH4(+)</text>
        <dbReference type="Rhea" id="RHEA:70283"/>
        <dbReference type="ChEBI" id="CHEBI:7386"/>
        <dbReference type="ChEBI" id="CHEBI:15377"/>
        <dbReference type="ChEBI" id="CHEBI:15379"/>
        <dbReference type="ChEBI" id="CHEBI:16240"/>
        <dbReference type="ChEBI" id="CHEBI:28938"/>
        <dbReference type="ChEBI" id="CHEBI:58263"/>
    </reaction>
    <physiologicalReaction direction="left-to-right" evidence="8">
        <dbReference type="Rhea" id="RHEA:70284"/>
    </physiologicalReaction>
</comment>
<name>A0A9R1TFA1_9HYME</name>
<dbReference type="CTD" id="42892"/>
<feature type="binding site" evidence="9">
    <location>
        <position position="26"/>
    </location>
    <ligand>
        <name>FAD</name>
        <dbReference type="ChEBI" id="CHEBI:57692"/>
    </ligand>
</feature>
<evidence type="ECO:0000256" key="8">
    <source>
        <dbReference type="ARBA" id="ARBA00049430"/>
    </source>
</evidence>
<evidence type="ECO:0000256" key="4">
    <source>
        <dbReference type="ARBA" id="ARBA00023002"/>
    </source>
</evidence>
<feature type="binding site" evidence="9">
    <location>
        <position position="430"/>
    </location>
    <ligand>
        <name>FAD</name>
        <dbReference type="ChEBI" id="CHEBI:57692"/>
    </ligand>
</feature>
<comment type="catalytic activity">
    <reaction evidence="6">
        <text>a secondary aliphatic amine + O2 + H2O = a primary amine + an aldehyde + H2O2</text>
        <dbReference type="Rhea" id="RHEA:26414"/>
        <dbReference type="ChEBI" id="CHEBI:15377"/>
        <dbReference type="ChEBI" id="CHEBI:15379"/>
        <dbReference type="ChEBI" id="CHEBI:16240"/>
        <dbReference type="ChEBI" id="CHEBI:17478"/>
        <dbReference type="ChEBI" id="CHEBI:58855"/>
        <dbReference type="ChEBI" id="CHEBI:65296"/>
        <dbReference type="EC" id="1.4.3.4"/>
    </reaction>
</comment>
<proteinExistence type="inferred from homology"/>
<dbReference type="Pfam" id="PF01593">
    <property type="entry name" value="Amino_oxidase"/>
    <property type="match status" value="2"/>
</dbReference>
<dbReference type="SUPFAM" id="SSF51905">
    <property type="entry name" value="FAD/NAD(P)-binding domain"/>
    <property type="match status" value="1"/>
</dbReference>
<dbReference type="Pfam" id="PF13450">
    <property type="entry name" value="NAD_binding_8"/>
    <property type="match status" value="1"/>
</dbReference>
<comment type="similarity">
    <text evidence="3 10">Belongs to the flavin monoamine oxidase family.</text>
</comment>
<dbReference type="InterPro" id="IPR001613">
    <property type="entry name" value="Flavin_amine_oxidase"/>
</dbReference>
<evidence type="ECO:0000256" key="9">
    <source>
        <dbReference type="PIRSR" id="PIRSR601613-1"/>
    </source>
</evidence>
<dbReference type="InterPro" id="IPR050703">
    <property type="entry name" value="Flavin_MAO"/>
</dbReference>
<keyword evidence="10" id="KW-1133">Transmembrane helix</keyword>
<evidence type="ECO:0000256" key="2">
    <source>
        <dbReference type="ARBA" id="ARBA00004362"/>
    </source>
</evidence>
<feature type="transmembrane region" description="Helical" evidence="10">
    <location>
        <begin position="484"/>
        <end position="503"/>
    </location>
</feature>
<comment type="cofactor">
    <cofactor evidence="1 10">
        <name>FAD</name>
        <dbReference type="ChEBI" id="CHEBI:57692"/>
    </cofactor>
</comment>
<keyword evidence="10" id="KW-0472">Membrane</keyword>
<evidence type="ECO:0000256" key="5">
    <source>
        <dbReference type="ARBA" id="ARBA00045409"/>
    </source>
</evidence>
<dbReference type="GO" id="GO:0097621">
    <property type="term" value="F:monoamine oxidase activity"/>
    <property type="evidence" value="ECO:0007669"/>
    <property type="project" value="UniProtKB-EC"/>
</dbReference>